<keyword evidence="3" id="KW-1185">Reference proteome</keyword>
<proteinExistence type="predicted"/>
<protein>
    <recommendedName>
        <fullName evidence="1">F-box domain-containing protein</fullName>
    </recommendedName>
</protein>
<dbReference type="Proteomes" id="UP000799757">
    <property type="component" value="Unassembled WGS sequence"/>
</dbReference>
<organism evidence="2 3">
    <name type="scientific">Melanomma pulvis-pyrius CBS 109.77</name>
    <dbReference type="NCBI Taxonomy" id="1314802"/>
    <lineage>
        <taxon>Eukaryota</taxon>
        <taxon>Fungi</taxon>
        <taxon>Dikarya</taxon>
        <taxon>Ascomycota</taxon>
        <taxon>Pezizomycotina</taxon>
        <taxon>Dothideomycetes</taxon>
        <taxon>Pleosporomycetidae</taxon>
        <taxon>Pleosporales</taxon>
        <taxon>Melanommataceae</taxon>
        <taxon>Melanomma</taxon>
    </lineage>
</organism>
<sequence length="322" mass="36941">MSSSLMSMPDELIHHVCSFLPVRELLKFSRTSRTFRKFACKSLHTLSFGIHATRMSAILSRAAVSDYSQPREAQSSFSLFEDPPVCTVIRDAFTYNINDIFHFTSTLMRSVLIRHGAILQNLELSLWTLTIPVAEVLAGLSALRVLSIRIEKYPLLRSGSRAHFAAKRVEESDAWKILTDTAVWAPRLRALRIEGSQLNIKQLATLLRKSRCEELWLFKCTKINVSLWKFLGSDWIGRTTLQILGIRDCGGFLDEEVLDVIGTFKRLQFLALYDCRGLDYEVLERQNEHVWKINEFISPRAVLDEIDNNSTIIEVDPRYLED</sequence>
<dbReference type="InterPro" id="IPR001810">
    <property type="entry name" value="F-box_dom"/>
</dbReference>
<dbReference type="Gene3D" id="1.20.1280.50">
    <property type="match status" value="1"/>
</dbReference>
<evidence type="ECO:0000313" key="3">
    <source>
        <dbReference type="Proteomes" id="UP000799757"/>
    </source>
</evidence>
<evidence type="ECO:0000259" key="1">
    <source>
        <dbReference type="PROSITE" id="PS50181"/>
    </source>
</evidence>
<gene>
    <name evidence="2" type="ORF">K505DRAFT_306131</name>
</gene>
<dbReference type="InterPro" id="IPR032675">
    <property type="entry name" value="LRR_dom_sf"/>
</dbReference>
<reference evidence="2" key="1">
    <citation type="journal article" date="2020" name="Stud. Mycol.">
        <title>101 Dothideomycetes genomes: a test case for predicting lifestyles and emergence of pathogens.</title>
        <authorList>
            <person name="Haridas S."/>
            <person name="Albert R."/>
            <person name="Binder M."/>
            <person name="Bloem J."/>
            <person name="Labutti K."/>
            <person name="Salamov A."/>
            <person name="Andreopoulos B."/>
            <person name="Baker S."/>
            <person name="Barry K."/>
            <person name="Bills G."/>
            <person name="Bluhm B."/>
            <person name="Cannon C."/>
            <person name="Castanera R."/>
            <person name="Culley D."/>
            <person name="Daum C."/>
            <person name="Ezra D."/>
            <person name="Gonzalez J."/>
            <person name="Henrissat B."/>
            <person name="Kuo A."/>
            <person name="Liang C."/>
            <person name="Lipzen A."/>
            <person name="Lutzoni F."/>
            <person name="Magnuson J."/>
            <person name="Mondo S."/>
            <person name="Nolan M."/>
            <person name="Ohm R."/>
            <person name="Pangilinan J."/>
            <person name="Park H.-J."/>
            <person name="Ramirez L."/>
            <person name="Alfaro M."/>
            <person name="Sun H."/>
            <person name="Tritt A."/>
            <person name="Yoshinaga Y."/>
            <person name="Zwiers L.-H."/>
            <person name="Turgeon B."/>
            <person name="Goodwin S."/>
            <person name="Spatafora J."/>
            <person name="Crous P."/>
            <person name="Grigoriev I."/>
        </authorList>
    </citation>
    <scope>NUCLEOTIDE SEQUENCE</scope>
    <source>
        <strain evidence="2">CBS 109.77</strain>
    </source>
</reference>
<dbReference type="Gene3D" id="3.80.10.10">
    <property type="entry name" value="Ribonuclease Inhibitor"/>
    <property type="match status" value="1"/>
</dbReference>
<dbReference type="AlphaFoldDB" id="A0A6A6X9N7"/>
<accession>A0A6A6X9N7</accession>
<dbReference type="PROSITE" id="PS50181">
    <property type="entry name" value="FBOX"/>
    <property type="match status" value="1"/>
</dbReference>
<dbReference type="Pfam" id="PF00646">
    <property type="entry name" value="F-box"/>
    <property type="match status" value="1"/>
</dbReference>
<dbReference type="InterPro" id="IPR036047">
    <property type="entry name" value="F-box-like_dom_sf"/>
</dbReference>
<dbReference type="OrthoDB" id="5425556at2759"/>
<evidence type="ECO:0000313" key="2">
    <source>
        <dbReference type="EMBL" id="KAF2793270.1"/>
    </source>
</evidence>
<feature type="domain" description="F-box" evidence="1">
    <location>
        <begin position="2"/>
        <end position="38"/>
    </location>
</feature>
<dbReference type="CDD" id="cd09917">
    <property type="entry name" value="F-box_SF"/>
    <property type="match status" value="1"/>
</dbReference>
<dbReference type="SUPFAM" id="SSF52047">
    <property type="entry name" value="RNI-like"/>
    <property type="match status" value="1"/>
</dbReference>
<dbReference type="SMART" id="SM00256">
    <property type="entry name" value="FBOX"/>
    <property type="match status" value="1"/>
</dbReference>
<name>A0A6A6X9N7_9PLEO</name>
<dbReference type="SUPFAM" id="SSF81383">
    <property type="entry name" value="F-box domain"/>
    <property type="match status" value="1"/>
</dbReference>
<dbReference type="EMBL" id="MU001935">
    <property type="protein sequence ID" value="KAF2793270.1"/>
    <property type="molecule type" value="Genomic_DNA"/>
</dbReference>